<keyword evidence="1" id="KW-1133">Transmembrane helix</keyword>
<keyword evidence="3" id="KW-1185">Reference proteome</keyword>
<accession>A0A975PLQ3</accession>
<keyword evidence="1" id="KW-0472">Membrane</keyword>
<name>A0A975PLQ3_9RHOB</name>
<keyword evidence="1" id="KW-0812">Transmembrane</keyword>
<dbReference type="Proteomes" id="UP000683291">
    <property type="component" value="Chromosome 1"/>
</dbReference>
<proteinExistence type="predicted"/>
<gene>
    <name evidence="2" type="ORF">KDD17_13660</name>
</gene>
<evidence type="ECO:0000256" key="1">
    <source>
        <dbReference type="SAM" id="Phobius"/>
    </source>
</evidence>
<dbReference type="EMBL" id="CP073581">
    <property type="protein sequence ID" value="QUJ75963.1"/>
    <property type="molecule type" value="Genomic_DNA"/>
</dbReference>
<sequence>MFAAFDVWNCAVFAIYARDKRAAYAGRWRIPERRLLALAALGGGAGAIAAQRMLRHKTHKQPFAHRLRLIAATQAGVAALLVLR</sequence>
<reference evidence="2" key="1">
    <citation type="submission" date="2021-04" db="EMBL/GenBank/DDBJ databases">
        <title>Complete genome sequence for Sulfitobacter sp. strain JK7-1.</title>
        <authorList>
            <person name="Park S.-J."/>
        </authorList>
    </citation>
    <scope>NUCLEOTIDE SEQUENCE</scope>
    <source>
        <strain evidence="2">JK7-1</strain>
    </source>
</reference>
<dbReference type="RefSeq" id="WP_212704161.1">
    <property type="nucleotide sequence ID" value="NZ_CP073581.1"/>
</dbReference>
<organism evidence="2 3">
    <name type="scientific">Sulfitobacter albidus</name>
    <dbReference type="NCBI Taxonomy" id="2829501"/>
    <lineage>
        <taxon>Bacteria</taxon>
        <taxon>Pseudomonadati</taxon>
        <taxon>Pseudomonadota</taxon>
        <taxon>Alphaproteobacteria</taxon>
        <taxon>Rhodobacterales</taxon>
        <taxon>Roseobacteraceae</taxon>
        <taxon>Sulfitobacter</taxon>
    </lineage>
</organism>
<evidence type="ECO:0000313" key="2">
    <source>
        <dbReference type="EMBL" id="QUJ75963.1"/>
    </source>
</evidence>
<protein>
    <submittedName>
        <fullName evidence="2">DUF1294 domain-containing protein</fullName>
    </submittedName>
</protein>
<feature type="transmembrane region" description="Helical" evidence="1">
    <location>
        <begin position="66"/>
        <end position="83"/>
    </location>
</feature>
<dbReference type="InterPro" id="IPR010718">
    <property type="entry name" value="DUF1294"/>
</dbReference>
<dbReference type="KEGG" id="sual:KDD17_13660"/>
<dbReference type="AlphaFoldDB" id="A0A975PLQ3"/>
<dbReference type="Pfam" id="PF06961">
    <property type="entry name" value="DUF1294"/>
    <property type="match status" value="1"/>
</dbReference>
<feature type="transmembrane region" description="Helical" evidence="1">
    <location>
        <begin position="35"/>
        <end position="54"/>
    </location>
</feature>
<evidence type="ECO:0000313" key="3">
    <source>
        <dbReference type="Proteomes" id="UP000683291"/>
    </source>
</evidence>